<dbReference type="SUPFAM" id="SSF52499">
    <property type="entry name" value="Isochorismatase-like hydrolases"/>
    <property type="match status" value="1"/>
</dbReference>
<keyword evidence="1 3" id="KW-0378">Hydrolase</keyword>
<dbReference type="RefSeq" id="WP_257771531.1">
    <property type="nucleotide sequence ID" value="NZ_CP102480.1"/>
</dbReference>
<evidence type="ECO:0000313" key="4">
    <source>
        <dbReference type="Proteomes" id="UP001060336"/>
    </source>
</evidence>
<protein>
    <submittedName>
        <fullName evidence="3">Cysteine hydrolase</fullName>
    </submittedName>
</protein>
<dbReference type="InterPro" id="IPR036380">
    <property type="entry name" value="Isochorismatase-like_sf"/>
</dbReference>
<reference evidence="3" key="1">
    <citation type="submission" date="2022-08" db="EMBL/GenBank/DDBJ databases">
        <title>Nisaea acidiphila sp. nov., isolated from a marine algal debris and emended description of the genus Nisaea Urios et al. 2008.</title>
        <authorList>
            <person name="Kwon K."/>
        </authorList>
    </citation>
    <scope>NUCLEOTIDE SEQUENCE</scope>
    <source>
        <strain evidence="3">MEBiC11861</strain>
    </source>
</reference>
<evidence type="ECO:0000313" key="3">
    <source>
        <dbReference type="EMBL" id="UUX51821.1"/>
    </source>
</evidence>
<name>A0A9J7B2D2_9PROT</name>
<evidence type="ECO:0000256" key="1">
    <source>
        <dbReference type="ARBA" id="ARBA00022801"/>
    </source>
</evidence>
<dbReference type="CDD" id="cd00431">
    <property type="entry name" value="cysteine_hydrolases"/>
    <property type="match status" value="1"/>
</dbReference>
<dbReference type="GO" id="GO:0016787">
    <property type="term" value="F:hydrolase activity"/>
    <property type="evidence" value="ECO:0007669"/>
    <property type="project" value="UniProtKB-KW"/>
</dbReference>
<dbReference type="AlphaFoldDB" id="A0A9J7B2D2"/>
<dbReference type="Pfam" id="PF00857">
    <property type="entry name" value="Isochorismatase"/>
    <property type="match status" value="1"/>
</dbReference>
<evidence type="ECO:0000259" key="2">
    <source>
        <dbReference type="Pfam" id="PF00857"/>
    </source>
</evidence>
<dbReference type="Gene3D" id="3.40.50.850">
    <property type="entry name" value="Isochorismatase-like"/>
    <property type="match status" value="1"/>
</dbReference>
<dbReference type="Proteomes" id="UP001060336">
    <property type="component" value="Chromosome"/>
</dbReference>
<dbReference type="KEGG" id="naci:NUH88_08980"/>
<organism evidence="3 4">
    <name type="scientific">Nisaea acidiphila</name>
    <dbReference type="NCBI Taxonomy" id="1862145"/>
    <lineage>
        <taxon>Bacteria</taxon>
        <taxon>Pseudomonadati</taxon>
        <taxon>Pseudomonadota</taxon>
        <taxon>Alphaproteobacteria</taxon>
        <taxon>Rhodospirillales</taxon>
        <taxon>Thalassobaculaceae</taxon>
        <taxon>Nisaea</taxon>
    </lineage>
</organism>
<feature type="domain" description="Isochorismatase-like" evidence="2">
    <location>
        <begin position="39"/>
        <end position="214"/>
    </location>
</feature>
<sequence>MEEGEELSHPSGLCPRLVRKVVARRGRLHAFESLDPARTALVVVDLMTGSVREDENCRRLVAPVNAIASALRKAGGTVAWGTVTPDSIGPHMTAMVGAETAAKYAHRAEIDNPDSQLWPELDARDGDIHVRKRGASAFFPGKCDLPERLRERGIESVLITGTVTNVCCESSARDAVELGYKVTMVSDALAGHAFGLHEATLNSFYRIFGDVRPSAEILELIAAGA</sequence>
<dbReference type="InterPro" id="IPR000868">
    <property type="entry name" value="Isochorismatase-like_dom"/>
</dbReference>
<dbReference type="EMBL" id="CP102480">
    <property type="protein sequence ID" value="UUX51821.1"/>
    <property type="molecule type" value="Genomic_DNA"/>
</dbReference>
<dbReference type="InterPro" id="IPR050272">
    <property type="entry name" value="Isochorismatase-like_hydrls"/>
</dbReference>
<accession>A0A9J7B2D2</accession>
<gene>
    <name evidence="3" type="ORF">NUH88_08980</name>
</gene>
<dbReference type="PANTHER" id="PTHR43540">
    <property type="entry name" value="PEROXYUREIDOACRYLATE/UREIDOACRYLATE AMIDOHYDROLASE-RELATED"/>
    <property type="match status" value="1"/>
</dbReference>
<keyword evidence="4" id="KW-1185">Reference proteome</keyword>
<proteinExistence type="predicted"/>
<dbReference type="PANTHER" id="PTHR43540:SF7">
    <property type="entry name" value="ISOCHORISMATASE FAMILY PROTEIN YECD"/>
    <property type="match status" value="1"/>
</dbReference>